<dbReference type="RefSeq" id="WP_219287478.1">
    <property type="nucleotide sequence ID" value="NZ_RPHB01000002.1"/>
</dbReference>
<comment type="caution">
    <text evidence="3">The sequence shown here is derived from an EMBL/GenBank/DDBJ whole genome shotgun (WGS) entry which is preliminary data.</text>
</comment>
<dbReference type="Pfam" id="PF23571">
    <property type="entry name" value="GH3_M"/>
    <property type="match status" value="1"/>
</dbReference>
<sequence length="507" mass="57772">MALIGEIIKKAVETADRIFTNSDHADAQKEVLKELLSEAKDTSFGLYYEFKKLLENDDPRIAFSEKVPYHSYDQLRERWWQRVIDGASDITWPGRVEYFAVSSGTTSSKKHIPVTDEMIKAIRKGGLQQIKALADFDLPAEFFEKEILMFGSSTNLKEVNGHFEGEISGISASQIPFWFEGVYRPGKEISSIHDWDERVEALAKEAHNWDIGGISGIPSWIELMMKKVIEYHGVDTIHDIWPNFQVYTSGGVAFEPYRKSFEKITGKPIIVIDTYLASEGYVATQIRKETDAMALITDNGIYFEFVPFTPGNMDENGSVKQDVKPLTIEQVEEGVDYVLIISTVSGAWRYMIGDTIAFTDKSRAEIKITGRTKHFLNVVGSHLSVIQMNKAMEDLDEEFGCDIKEFTVSAVEEDGDYYHSWYLGHSGDCAFDEEKVAQKLDGILQENNKNYRVARSKALKGVKVKIVPDAYFQKWTEETKQKGGQVKVPRVMKEKDFKEWEEFIEKL</sequence>
<evidence type="ECO:0000313" key="3">
    <source>
        <dbReference type="EMBL" id="MBW3467231.1"/>
    </source>
</evidence>
<dbReference type="Proteomes" id="UP000727490">
    <property type="component" value="Unassembled WGS sequence"/>
</dbReference>
<evidence type="ECO:0000259" key="2">
    <source>
        <dbReference type="Pfam" id="PF23572"/>
    </source>
</evidence>
<dbReference type="GO" id="GO:0005737">
    <property type="term" value="C:cytoplasm"/>
    <property type="evidence" value="ECO:0007669"/>
    <property type="project" value="TreeGrafter"/>
</dbReference>
<dbReference type="EMBL" id="RPHB01000002">
    <property type="protein sequence ID" value="MBW3467231.1"/>
    <property type="molecule type" value="Genomic_DNA"/>
</dbReference>
<dbReference type="InterPro" id="IPR004993">
    <property type="entry name" value="GH3"/>
</dbReference>
<dbReference type="GO" id="GO:0016881">
    <property type="term" value="F:acid-amino acid ligase activity"/>
    <property type="evidence" value="ECO:0007669"/>
    <property type="project" value="TreeGrafter"/>
</dbReference>
<organism evidence="3 4">
    <name type="scientific">Arthrospiribacter ruber</name>
    <dbReference type="NCBI Taxonomy" id="2487934"/>
    <lineage>
        <taxon>Bacteria</taxon>
        <taxon>Pseudomonadati</taxon>
        <taxon>Bacteroidota</taxon>
        <taxon>Cytophagia</taxon>
        <taxon>Cytophagales</taxon>
        <taxon>Cyclobacteriaceae</taxon>
        <taxon>Arthrospiribacter</taxon>
    </lineage>
</organism>
<dbReference type="PANTHER" id="PTHR31901">
    <property type="entry name" value="GH3 DOMAIN-CONTAINING PROTEIN"/>
    <property type="match status" value="1"/>
</dbReference>
<evidence type="ECO:0000313" key="4">
    <source>
        <dbReference type="Proteomes" id="UP000727490"/>
    </source>
</evidence>
<dbReference type="InterPro" id="IPR055377">
    <property type="entry name" value="GH3_M"/>
</dbReference>
<dbReference type="Pfam" id="PF03321">
    <property type="entry name" value="GH3"/>
    <property type="match status" value="1"/>
</dbReference>
<dbReference type="PANTHER" id="PTHR31901:SF9">
    <property type="entry name" value="GH3 DOMAIN-CONTAINING PROTEIN"/>
    <property type="match status" value="1"/>
</dbReference>
<protein>
    <submittedName>
        <fullName evidence="3">GH3 auxin-responsive promoter</fullName>
    </submittedName>
</protein>
<name>A0A951M8F9_9BACT</name>
<feature type="domain" description="GH3 middle" evidence="1">
    <location>
        <begin position="295"/>
        <end position="361"/>
    </location>
</feature>
<dbReference type="InterPro" id="IPR055378">
    <property type="entry name" value="GH3_C"/>
</dbReference>
<feature type="domain" description="GH3 C-terminal" evidence="2">
    <location>
        <begin position="388"/>
        <end position="495"/>
    </location>
</feature>
<keyword evidence="4" id="KW-1185">Reference proteome</keyword>
<evidence type="ECO:0000259" key="1">
    <source>
        <dbReference type="Pfam" id="PF23571"/>
    </source>
</evidence>
<gene>
    <name evidence="3" type="ORF">EGN73_05325</name>
</gene>
<dbReference type="AlphaFoldDB" id="A0A951M8F9"/>
<proteinExistence type="predicted"/>
<accession>A0A951M8F9</accession>
<dbReference type="Pfam" id="PF23572">
    <property type="entry name" value="GH3_C"/>
    <property type="match status" value="1"/>
</dbReference>
<reference evidence="3 4" key="1">
    <citation type="journal article" date="2020" name="Syst. Appl. Microbiol.">
        <title>Arthrospiribacter ruber gen. nov., sp. nov., a novel bacterium isolated from Arthrospira cultures.</title>
        <authorList>
            <person name="Waleron M."/>
            <person name="Misztak A."/>
            <person name="Waleron M.M."/>
            <person name="Furmaniak M."/>
            <person name="Mrozik A."/>
            <person name="Waleron K."/>
        </authorList>
    </citation>
    <scope>NUCLEOTIDE SEQUENCE [LARGE SCALE GENOMIC DNA]</scope>
    <source>
        <strain evidence="3 4">DPMB0001</strain>
    </source>
</reference>